<gene>
    <name evidence="5" type="ORF">SAMN03080606_00325</name>
</gene>
<dbReference type="Pfam" id="PF19289">
    <property type="entry name" value="PmbA_TldD_3rd"/>
    <property type="match status" value="1"/>
</dbReference>
<feature type="domain" description="Metalloprotease TldD/E C-terminal" evidence="3">
    <location>
        <begin position="226"/>
        <end position="449"/>
    </location>
</feature>
<keyword evidence="6" id="KW-1185">Reference proteome</keyword>
<evidence type="ECO:0000259" key="2">
    <source>
        <dbReference type="Pfam" id="PF01523"/>
    </source>
</evidence>
<accession>A0A1G5AXU4</accession>
<evidence type="ECO:0000259" key="3">
    <source>
        <dbReference type="Pfam" id="PF19289"/>
    </source>
</evidence>
<dbReference type="InterPro" id="IPR035068">
    <property type="entry name" value="TldD/PmbA_N"/>
</dbReference>
<dbReference type="InterPro" id="IPR002510">
    <property type="entry name" value="Metalloprtase-TldD/E_N"/>
</dbReference>
<dbReference type="RefSeq" id="WP_176758821.1">
    <property type="nucleotide sequence ID" value="NZ_FMUS01000001.1"/>
</dbReference>
<feature type="domain" description="Metalloprotease TldD/E central" evidence="4">
    <location>
        <begin position="118"/>
        <end position="217"/>
    </location>
</feature>
<dbReference type="InterPro" id="IPR036059">
    <property type="entry name" value="TldD/PmbA_sf"/>
</dbReference>
<sequence length="451" mass="49979">MNKSQLINRIFDKSKIQGINEVEVYLKETSSLSFNIYKGKLEKYIIGEEINISLRGIYNGKMGYSYTEKVTEDSIEELLSNLKGYALSNTNDSQEYISAQLTKQIDCPQIKSQLEVTSSKGKMDFMLKLEKKASSYDERIKEISYCNYTESKQNIFIKNSKGLELQDSHNIGTIDLGVIVKDGKGMQTGYTHHVINNFSEEYMDNLINESVGDALAMIGATSIGKGKYKVILRNNVAADIMSSFSSIFFSSTVQKSLSKLKEKLGLEVAVKMVNIVEDPLLEEGKTFRRFDDEGTPTTKKYLIEQGKLKTYLYNNKTAKKDNVTSTGNGFKNSHKATIGVEATNMYIEKGDLTLVDLTKEMKDGIIITGVDGLHAGINAISGNFSLSANGLLVENGQIVRSLAQITVSGNLYTMLLEILAIGQDIKFSHPSSNYFGAPSILVKELTISGNE</sequence>
<dbReference type="InterPro" id="IPR047657">
    <property type="entry name" value="PmbA"/>
</dbReference>
<evidence type="ECO:0000259" key="4">
    <source>
        <dbReference type="Pfam" id="PF19290"/>
    </source>
</evidence>
<evidence type="ECO:0000313" key="6">
    <source>
        <dbReference type="Proteomes" id="UP000198636"/>
    </source>
</evidence>
<proteinExistence type="inferred from homology"/>
<dbReference type="Pfam" id="PF19290">
    <property type="entry name" value="PmbA_TldD_2nd"/>
    <property type="match status" value="1"/>
</dbReference>
<dbReference type="GO" id="GO:0005829">
    <property type="term" value="C:cytosol"/>
    <property type="evidence" value="ECO:0007669"/>
    <property type="project" value="TreeGrafter"/>
</dbReference>
<reference evidence="5 6" key="1">
    <citation type="submission" date="2016-10" db="EMBL/GenBank/DDBJ databases">
        <authorList>
            <person name="de Groot N.N."/>
        </authorList>
    </citation>
    <scope>NUCLEOTIDE SEQUENCE [LARGE SCALE GENOMIC DNA]</scope>
    <source>
        <strain evidence="5 6">DSM 18978</strain>
    </source>
</reference>
<evidence type="ECO:0000256" key="1">
    <source>
        <dbReference type="ARBA" id="ARBA00005836"/>
    </source>
</evidence>
<dbReference type="GO" id="GO:0008237">
    <property type="term" value="F:metallopeptidase activity"/>
    <property type="evidence" value="ECO:0007669"/>
    <property type="project" value="InterPro"/>
</dbReference>
<dbReference type="PANTHER" id="PTHR43421">
    <property type="entry name" value="METALLOPROTEASE PMBA"/>
    <property type="match status" value="1"/>
</dbReference>
<dbReference type="AlphaFoldDB" id="A0A1G5AXU4"/>
<feature type="domain" description="Metalloprotease TldD/E N-terminal" evidence="2">
    <location>
        <begin position="22"/>
        <end position="81"/>
    </location>
</feature>
<evidence type="ECO:0000313" key="5">
    <source>
        <dbReference type="EMBL" id="SCX82693.1"/>
    </source>
</evidence>
<dbReference type="SUPFAM" id="SSF111283">
    <property type="entry name" value="Putative modulator of DNA gyrase, PmbA/TldD"/>
    <property type="match status" value="1"/>
</dbReference>
<protein>
    <submittedName>
        <fullName evidence="5">PmbA protein</fullName>
    </submittedName>
</protein>
<dbReference type="STRING" id="1120976.SAMN03080606_00325"/>
<dbReference type="EMBL" id="FMUS01000001">
    <property type="protein sequence ID" value="SCX82693.1"/>
    <property type="molecule type" value="Genomic_DNA"/>
</dbReference>
<dbReference type="Pfam" id="PF01523">
    <property type="entry name" value="PmbA_TldD_1st"/>
    <property type="match status" value="1"/>
</dbReference>
<dbReference type="InterPro" id="IPR045570">
    <property type="entry name" value="Metalloprtase-TldD/E_cen_dom"/>
</dbReference>
<organism evidence="5 6">
    <name type="scientific">Alkaliphilus peptidifermentans DSM 18978</name>
    <dbReference type="NCBI Taxonomy" id="1120976"/>
    <lineage>
        <taxon>Bacteria</taxon>
        <taxon>Bacillati</taxon>
        <taxon>Bacillota</taxon>
        <taxon>Clostridia</taxon>
        <taxon>Peptostreptococcales</taxon>
        <taxon>Natronincolaceae</taxon>
        <taxon>Alkaliphilus</taxon>
    </lineage>
</organism>
<dbReference type="GO" id="GO:0006508">
    <property type="term" value="P:proteolysis"/>
    <property type="evidence" value="ECO:0007669"/>
    <property type="project" value="InterPro"/>
</dbReference>
<dbReference type="Gene3D" id="3.30.2290.10">
    <property type="entry name" value="PmbA/TldD superfamily"/>
    <property type="match status" value="1"/>
</dbReference>
<dbReference type="InterPro" id="IPR045569">
    <property type="entry name" value="Metalloprtase-TldD/E_C"/>
</dbReference>
<comment type="similarity">
    <text evidence="1">Belongs to the peptidase U62 family.</text>
</comment>
<name>A0A1G5AXU4_9FIRM</name>
<dbReference type="Proteomes" id="UP000198636">
    <property type="component" value="Unassembled WGS sequence"/>
</dbReference>
<dbReference type="PANTHER" id="PTHR43421:SF1">
    <property type="entry name" value="METALLOPROTEASE PMBA"/>
    <property type="match status" value="1"/>
</dbReference>